<reference evidence="2 3" key="1">
    <citation type="journal article" date="2016" name="Genome Biol. Evol.">
        <title>Divergent and convergent evolution of fungal pathogenicity.</title>
        <authorList>
            <person name="Shang Y."/>
            <person name="Xiao G."/>
            <person name="Zheng P."/>
            <person name="Cen K."/>
            <person name="Zhan S."/>
            <person name="Wang C."/>
        </authorList>
    </citation>
    <scope>NUCLEOTIDE SEQUENCE [LARGE SCALE GENOMIC DNA]</scope>
    <source>
        <strain evidence="2 3">RCEF 3172</strain>
    </source>
</reference>
<evidence type="ECO:0000313" key="3">
    <source>
        <dbReference type="Proteomes" id="UP000076863"/>
    </source>
</evidence>
<organism evidence="2 3">
    <name type="scientific">Beauveria brongniartii RCEF 3172</name>
    <dbReference type="NCBI Taxonomy" id="1081107"/>
    <lineage>
        <taxon>Eukaryota</taxon>
        <taxon>Fungi</taxon>
        <taxon>Dikarya</taxon>
        <taxon>Ascomycota</taxon>
        <taxon>Pezizomycotina</taxon>
        <taxon>Sordariomycetes</taxon>
        <taxon>Hypocreomycetidae</taxon>
        <taxon>Hypocreales</taxon>
        <taxon>Cordycipitaceae</taxon>
        <taxon>Beauveria</taxon>
        <taxon>Beauveria brongniartii</taxon>
    </lineage>
</organism>
<name>A0A166W0G8_9HYPO</name>
<protein>
    <submittedName>
        <fullName evidence="2">Uncharacterized protein</fullName>
    </submittedName>
</protein>
<feature type="region of interest" description="Disordered" evidence="1">
    <location>
        <begin position="350"/>
        <end position="397"/>
    </location>
</feature>
<evidence type="ECO:0000256" key="1">
    <source>
        <dbReference type="SAM" id="MobiDB-lite"/>
    </source>
</evidence>
<feature type="compositionally biased region" description="Gly residues" evidence="1">
    <location>
        <begin position="350"/>
        <end position="361"/>
    </location>
</feature>
<dbReference type="AlphaFoldDB" id="A0A166W0G8"/>
<evidence type="ECO:0000313" key="2">
    <source>
        <dbReference type="EMBL" id="OAA34226.1"/>
    </source>
</evidence>
<feature type="region of interest" description="Disordered" evidence="1">
    <location>
        <begin position="112"/>
        <end position="176"/>
    </location>
</feature>
<accession>A0A166W0G8</accession>
<gene>
    <name evidence="2" type="ORF">BBO_09281</name>
</gene>
<feature type="compositionally biased region" description="Gly residues" evidence="1">
    <location>
        <begin position="377"/>
        <end position="387"/>
    </location>
</feature>
<sequence length="466" mass="45240">MVNLVSVAVRALLFGREGRKLNTKAVNSPCSTVVEYQPVAVVCAGDTATVTTYTQTRTECANGCITPEQCSQPPAVTVTTTVPGTTPGTSTVTPPADCDRPCTTSIIVTTTPEPSATTTQPPDVTVTTTVPGTTPGTSTVTPPADCDRPCTTSIIVTTTPEPSSTTTVPSTTTSTTCTLQPRTSIISAAGSSGRQTNWVIPPCATAIAFTVVGGAGGGASAAGASLAQGGAGGLVSGKIRVIPGQPVIAFAGGAGAAGRGGESQYGSGGSAPAVAGGGGGASALMINTVSNLVAVAGGGGGLQASSQYSLNAGGNIATTSFDGPPNADHDGRGVGLLVNGNYVARAFGGKRGTTSGSGAGGTWSSTTSTISRANGNPGIGTQGGAGVPGANNHGLQAGTGGGGGGFYGGGSGGRVYYQQPNVRTGSRWFDHAGSGGGGGSFTNIYTFETSKGVSAPSVGSIRVVFY</sequence>
<comment type="caution">
    <text evidence="2">The sequence shown here is derived from an EMBL/GenBank/DDBJ whole genome shotgun (WGS) entry which is preliminary data.</text>
</comment>
<feature type="compositionally biased region" description="Low complexity" evidence="1">
    <location>
        <begin position="362"/>
        <end position="371"/>
    </location>
</feature>
<dbReference type="Proteomes" id="UP000076863">
    <property type="component" value="Unassembled WGS sequence"/>
</dbReference>
<proteinExistence type="predicted"/>
<keyword evidence="3" id="KW-1185">Reference proteome</keyword>
<dbReference type="OrthoDB" id="10683586at2759"/>
<dbReference type="EMBL" id="AZHA01000059">
    <property type="protein sequence ID" value="OAA34226.1"/>
    <property type="molecule type" value="Genomic_DNA"/>
</dbReference>